<evidence type="ECO:0000256" key="1">
    <source>
        <dbReference type="ARBA" id="ARBA00022679"/>
    </source>
</evidence>
<accession>A0AAP0ILD2</accession>
<proteinExistence type="predicted"/>
<dbReference type="Gene3D" id="3.30.559.10">
    <property type="entry name" value="Chloramphenicol acetyltransferase-like domain"/>
    <property type="match status" value="1"/>
</dbReference>
<evidence type="ECO:0000313" key="4">
    <source>
        <dbReference type="Proteomes" id="UP001417504"/>
    </source>
</evidence>
<evidence type="ECO:0000256" key="2">
    <source>
        <dbReference type="ARBA" id="ARBA00023315"/>
    </source>
</evidence>
<keyword evidence="2" id="KW-0012">Acyltransferase</keyword>
<keyword evidence="1" id="KW-0808">Transferase</keyword>
<comment type="caution">
    <text evidence="3">The sequence shown here is derived from an EMBL/GenBank/DDBJ whole genome shotgun (WGS) entry which is preliminary data.</text>
</comment>
<gene>
    <name evidence="3" type="ORF">Sjap_016628</name>
</gene>
<dbReference type="Proteomes" id="UP001417504">
    <property type="component" value="Unassembled WGS sequence"/>
</dbReference>
<dbReference type="GO" id="GO:0016747">
    <property type="term" value="F:acyltransferase activity, transferring groups other than amino-acyl groups"/>
    <property type="evidence" value="ECO:0007669"/>
    <property type="project" value="UniProtKB-ARBA"/>
</dbReference>
<dbReference type="AlphaFoldDB" id="A0AAP0ILD2"/>
<evidence type="ECO:0000313" key="3">
    <source>
        <dbReference type="EMBL" id="KAK9117681.1"/>
    </source>
</evidence>
<reference evidence="3 4" key="1">
    <citation type="submission" date="2024-01" db="EMBL/GenBank/DDBJ databases">
        <title>Genome assemblies of Stephania.</title>
        <authorList>
            <person name="Yang L."/>
        </authorList>
    </citation>
    <scope>NUCLEOTIDE SEQUENCE [LARGE SCALE GENOMIC DNA]</scope>
    <source>
        <strain evidence="3">QJT</strain>
        <tissue evidence="3">Leaf</tissue>
    </source>
</reference>
<dbReference type="PANTHER" id="PTHR31625">
    <property type="match status" value="1"/>
</dbReference>
<name>A0AAP0ILD2_9MAGN</name>
<protein>
    <submittedName>
        <fullName evidence="3">Uncharacterized protein</fullName>
    </submittedName>
</protein>
<dbReference type="InterPro" id="IPR051504">
    <property type="entry name" value="Plant_metabolite_acyltrans"/>
</dbReference>
<keyword evidence="4" id="KW-1185">Reference proteome</keyword>
<organism evidence="3 4">
    <name type="scientific">Stephania japonica</name>
    <dbReference type="NCBI Taxonomy" id="461633"/>
    <lineage>
        <taxon>Eukaryota</taxon>
        <taxon>Viridiplantae</taxon>
        <taxon>Streptophyta</taxon>
        <taxon>Embryophyta</taxon>
        <taxon>Tracheophyta</taxon>
        <taxon>Spermatophyta</taxon>
        <taxon>Magnoliopsida</taxon>
        <taxon>Ranunculales</taxon>
        <taxon>Menispermaceae</taxon>
        <taxon>Menispermoideae</taxon>
        <taxon>Cissampelideae</taxon>
        <taxon>Stephania</taxon>
    </lineage>
</organism>
<dbReference type="Pfam" id="PF02458">
    <property type="entry name" value="Transferase"/>
    <property type="match status" value="1"/>
</dbReference>
<sequence length="86" mass="9660">MIGTECSFGGRLGSPKFKVYETDFRWGRPKKFELVSIEDSGAMPLLDSRDYENGGVEVAVVLNKLEMDVFASVFEDTVNILFECLD</sequence>
<dbReference type="InterPro" id="IPR023213">
    <property type="entry name" value="CAT-like_dom_sf"/>
</dbReference>
<dbReference type="EMBL" id="JBBNAE010000006">
    <property type="protein sequence ID" value="KAK9117681.1"/>
    <property type="molecule type" value="Genomic_DNA"/>
</dbReference>